<comment type="caution">
    <text evidence="1">The sequence shown here is derived from an EMBL/GenBank/DDBJ whole genome shotgun (WGS) entry which is preliminary data.</text>
</comment>
<accession>A0ACB9HIK8</accession>
<organism evidence="1 2">
    <name type="scientific">Smallanthus sonchifolius</name>
    <dbReference type="NCBI Taxonomy" id="185202"/>
    <lineage>
        <taxon>Eukaryota</taxon>
        <taxon>Viridiplantae</taxon>
        <taxon>Streptophyta</taxon>
        <taxon>Embryophyta</taxon>
        <taxon>Tracheophyta</taxon>
        <taxon>Spermatophyta</taxon>
        <taxon>Magnoliopsida</taxon>
        <taxon>eudicotyledons</taxon>
        <taxon>Gunneridae</taxon>
        <taxon>Pentapetalae</taxon>
        <taxon>asterids</taxon>
        <taxon>campanulids</taxon>
        <taxon>Asterales</taxon>
        <taxon>Asteraceae</taxon>
        <taxon>Asteroideae</taxon>
        <taxon>Heliantheae alliance</taxon>
        <taxon>Millerieae</taxon>
        <taxon>Smallanthus</taxon>
    </lineage>
</organism>
<evidence type="ECO:0000313" key="1">
    <source>
        <dbReference type="EMBL" id="KAI3795559.1"/>
    </source>
</evidence>
<name>A0ACB9HIK8_9ASTR</name>
<evidence type="ECO:0000313" key="2">
    <source>
        <dbReference type="Proteomes" id="UP001056120"/>
    </source>
</evidence>
<sequence length="216" mass="24603">MAYSVPASISRAGFQTLFIEEHQDLEKVNDLKKRFIDAAEEAQYILDLFLYEDFSRSLKRDDVRRSFRYLIVIDDIWHTETWDDLKVFFPHDNNGSRILLTTRLNEVAKHANSDGFIHHLGYLSKEKSWDLLCRKVFCGNECPEWSIKPGMQMVENCHGLPLAVAVIAGVLAKGAWSKKFWAEIVERTGSYIVGDQNRCGTGKFVEKGGGGGCSHR</sequence>
<reference evidence="2" key="1">
    <citation type="journal article" date="2022" name="Mol. Ecol. Resour.">
        <title>The genomes of chicory, endive, great burdock and yacon provide insights into Asteraceae palaeo-polyploidization history and plant inulin production.</title>
        <authorList>
            <person name="Fan W."/>
            <person name="Wang S."/>
            <person name="Wang H."/>
            <person name="Wang A."/>
            <person name="Jiang F."/>
            <person name="Liu H."/>
            <person name="Zhao H."/>
            <person name="Xu D."/>
            <person name="Zhang Y."/>
        </authorList>
    </citation>
    <scope>NUCLEOTIDE SEQUENCE [LARGE SCALE GENOMIC DNA]</scope>
    <source>
        <strain evidence="2">cv. Yunnan</strain>
    </source>
</reference>
<gene>
    <name evidence="1" type="ORF">L1987_38214</name>
</gene>
<reference evidence="1 2" key="2">
    <citation type="journal article" date="2022" name="Mol. Ecol. Resour.">
        <title>The genomes of chicory, endive, great burdock and yacon provide insights into Asteraceae paleo-polyploidization history and plant inulin production.</title>
        <authorList>
            <person name="Fan W."/>
            <person name="Wang S."/>
            <person name="Wang H."/>
            <person name="Wang A."/>
            <person name="Jiang F."/>
            <person name="Liu H."/>
            <person name="Zhao H."/>
            <person name="Xu D."/>
            <person name="Zhang Y."/>
        </authorList>
    </citation>
    <scope>NUCLEOTIDE SEQUENCE [LARGE SCALE GENOMIC DNA]</scope>
    <source>
        <strain evidence="2">cv. Yunnan</strain>
        <tissue evidence="1">Leaves</tissue>
    </source>
</reference>
<dbReference type="EMBL" id="CM042029">
    <property type="protein sequence ID" value="KAI3795559.1"/>
    <property type="molecule type" value="Genomic_DNA"/>
</dbReference>
<proteinExistence type="predicted"/>
<keyword evidence="2" id="KW-1185">Reference proteome</keyword>
<protein>
    <submittedName>
        <fullName evidence="1">Uncharacterized protein</fullName>
    </submittedName>
</protein>
<dbReference type="Proteomes" id="UP001056120">
    <property type="component" value="Linkage Group LG12"/>
</dbReference>